<dbReference type="PRINTS" id="PR00598">
    <property type="entry name" value="HTHMARR"/>
</dbReference>
<dbReference type="PANTHER" id="PTHR33164:SF43">
    <property type="entry name" value="HTH-TYPE TRANSCRIPTIONAL REPRESSOR YETL"/>
    <property type="match status" value="1"/>
</dbReference>
<proteinExistence type="predicted"/>
<evidence type="ECO:0000313" key="2">
    <source>
        <dbReference type="EMBL" id="XBH19225.1"/>
    </source>
</evidence>
<dbReference type="InterPro" id="IPR000835">
    <property type="entry name" value="HTH_MarR-typ"/>
</dbReference>
<dbReference type="GO" id="GO:0006950">
    <property type="term" value="P:response to stress"/>
    <property type="evidence" value="ECO:0007669"/>
    <property type="project" value="TreeGrafter"/>
</dbReference>
<dbReference type="Pfam" id="PF01047">
    <property type="entry name" value="MarR"/>
    <property type="match status" value="1"/>
</dbReference>
<dbReference type="GO" id="GO:0003700">
    <property type="term" value="F:DNA-binding transcription factor activity"/>
    <property type="evidence" value="ECO:0007669"/>
    <property type="project" value="InterPro"/>
</dbReference>
<name>A0AAU7DNK1_9BACT</name>
<dbReference type="InterPro" id="IPR036388">
    <property type="entry name" value="WH-like_DNA-bd_sf"/>
</dbReference>
<feature type="domain" description="HTH marR-type" evidence="1">
    <location>
        <begin position="1"/>
        <end position="147"/>
    </location>
</feature>
<dbReference type="AlphaFoldDB" id="A0AAU7DNK1"/>
<organism evidence="2">
    <name type="scientific">Telmatobacter sp. DSM 110680</name>
    <dbReference type="NCBI Taxonomy" id="3036704"/>
    <lineage>
        <taxon>Bacteria</taxon>
        <taxon>Pseudomonadati</taxon>
        <taxon>Acidobacteriota</taxon>
        <taxon>Terriglobia</taxon>
        <taxon>Terriglobales</taxon>
        <taxon>Acidobacteriaceae</taxon>
        <taxon>Telmatobacter</taxon>
    </lineage>
</organism>
<dbReference type="InterPro" id="IPR039422">
    <property type="entry name" value="MarR/SlyA-like"/>
</dbReference>
<dbReference type="RefSeq" id="WP_348264441.1">
    <property type="nucleotide sequence ID" value="NZ_CP121196.1"/>
</dbReference>
<evidence type="ECO:0000259" key="1">
    <source>
        <dbReference type="PROSITE" id="PS50995"/>
    </source>
</evidence>
<gene>
    <name evidence="2" type="ORF">P8935_07890</name>
</gene>
<dbReference type="SUPFAM" id="SSF46785">
    <property type="entry name" value="Winged helix' DNA-binding domain"/>
    <property type="match status" value="1"/>
</dbReference>
<accession>A0AAU7DNK1</accession>
<dbReference type="EMBL" id="CP121196">
    <property type="protein sequence ID" value="XBH19225.1"/>
    <property type="molecule type" value="Genomic_DNA"/>
</dbReference>
<dbReference type="SMART" id="SM00347">
    <property type="entry name" value="HTH_MARR"/>
    <property type="match status" value="1"/>
</dbReference>
<sequence length="157" mass="17726">MSKTREYAGAVSDLRTHVGFWLRFVSNHVSHAFARKLLLSRVTVAEWVVMREMFDDEETSPGILADRIGITRGGVSKLVDRLVSKELVMRRERADDRRFQSIALTAAGRRLLPQLAALADQNDEEFFHPLTAKERAVLVATMKKLVQAHGLQTVPTE</sequence>
<dbReference type="InterPro" id="IPR036390">
    <property type="entry name" value="WH_DNA-bd_sf"/>
</dbReference>
<dbReference type="PANTHER" id="PTHR33164">
    <property type="entry name" value="TRANSCRIPTIONAL REGULATOR, MARR FAMILY"/>
    <property type="match status" value="1"/>
</dbReference>
<protein>
    <submittedName>
        <fullName evidence="2">MarR family transcriptional regulator</fullName>
    </submittedName>
</protein>
<dbReference type="Gene3D" id="1.10.10.10">
    <property type="entry name" value="Winged helix-like DNA-binding domain superfamily/Winged helix DNA-binding domain"/>
    <property type="match status" value="1"/>
</dbReference>
<dbReference type="PROSITE" id="PS50995">
    <property type="entry name" value="HTH_MARR_2"/>
    <property type="match status" value="1"/>
</dbReference>
<reference evidence="2" key="1">
    <citation type="submission" date="2023-03" db="EMBL/GenBank/DDBJ databases">
        <title>Edaphobacter sp.</title>
        <authorList>
            <person name="Huber K.J."/>
            <person name="Papendorf J."/>
            <person name="Pilke C."/>
            <person name="Bunk B."/>
            <person name="Sproeer C."/>
            <person name="Pester M."/>
        </authorList>
    </citation>
    <scope>NUCLEOTIDE SEQUENCE</scope>
    <source>
        <strain evidence="2">DSM 110680</strain>
    </source>
</reference>